<sequence>MKKLTIFASAILLLLACQKAENILQIVPGAPDNIGAGNLPTVTSITPGVGQELIDQNSSQSGIQGKIEIVFSNFMDPSTMTESYFIILNTATGSAIPSSGITTEYYQEIKKLFIFIDDAPSAGAYLLTLSGMTNTYGVPLDFDGDNEEDGAPYDDYLSTFWTTGYTDTLVVRTWPQITAFAPDTIATPNQQPLIILLFNANMDTSTVNTTNITLENSSGSAQTLNVVLKTLTTITLQPASNLALGDNYTINVNCANIKRTGDSRTPGYLLNLDGNEDGPESTEPELQSYFRVDTVVPPHVDAADITGGARFIFTRLIDESTLSGSSVIVFDDIGYVPGDLRIYTNTGNTYTIVDYYYKRATSGNPDALVSRSVKDASKNYFLDGDGNGIGGEAWDDYWEYNF</sequence>
<feature type="domain" description="SbsA Ig-like" evidence="3">
    <location>
        <begin position="173"/>
        <end position="258"/>
    </location>
</feature>
<dbReference type="EMBL" id="MEUM01000135">
    <property type="protein sequence ID" value="OGC39417.1"/>
    <property type="molecule type" value="Genomic_DNA"/>
</dbReference>
<evidence type="ECO:0000313" key="5">
    <source>
        <dbReference type="Proteomes" id="UP000177025"/>
    </source>
</evidence>
<evidence type="ECO:0000313" key="4">
    <source>
        <dbReference type="EMBL" id="OGC39417.1"/>
    </source>
</evidence>
<keyword evidence="1 2" id="KW-0732">Signal</keyword>
<proteinExistence type="predicted"/>
<evidence type="ECO:0000256" key="2">
    <source>
        <dbReference type="SAM" id="SignalP"/>
    </source>
</evidence>
<dbReference type="InterPro" id="IPR014755">
    <property type="entry name" value="Cu-Rt/internalin_Ig-like"/>
</dbReference>
<dbReference type="Gene3D" id="2.60.40.1220">
    <property type="match status" value="1"/>
</dbReference>
<organism evidence="4 5">
    <name type="scientific">candidate division WOR-3 bacterium RBG_13_43_14</name>
    <dbReference type="NCBI Taxonomy" id="1802590"/>
    <lineage>
        <taxon>Bacteria</taxon>
        <taxon>Bacteria division WOR-3</taxon>
    </lineage>
</organism>
<feature type="signal peptide" evidence="2">
    <location>
        <begin position="1"/>
        <end position="19"/>
    </location>
</feature>
<name>A0A1F4U3H6_UNCW3</name>
<reference evidence="4 5" key="1">
    <citation type="journal article" date="2016" name="Nat. Commun.">
        <title>Thousands of microbial genomes shed light on interconnected biogeochemical processes in an aquifer system.</title>
        <authorList>
            <person name="Anantharaman K."/>
            <person name="Brown C.T."/>
            <person name="Hug L.A."/>
            <person name="Sharon I."/>
            <person name="Castelle C.J."/>
            <person name="Probst A.J."/>
            <person name="Thomas B.C."/>
            <person name="Singh A."/>
            <person name="Wilkins M.J."/>
            <person name="Karaoz U."/>
            <person name="Brodie E.L."/>
            <person name="Williams K.H."/>
            <person name="Hubbard S.S."/>
            <person name="Banfield J.F."/>
        </authorList>
    </citation>
    <scope>NUCLEOTIDE SEQUENCE [LARGE SCALE GENOMIC DNA]</scope>
</reference>
<dbReference type="InterPro" id="IPR032812">
    <property type="entry name" value="SbsA_Ig"/>
</dbReference>
<dbReference type="PROSITE" id="PS51257">
    <property type="entry name" value="PROKAR_LIPOPROTEIN"/>
    <property type="match status" value="1"/>
</dbReference>
<evidence type="ECO:0000256" key="1">
    <source>
        <dbReference type="ARBA" id="ARBA00022729"/>
    </source>
</evidence>
<dbReference type="Proteomes" id="UP000177025">
    <property type="component" value="Unassembled WGS sequence"/>
</dbReference>
<evidence type="ECO:0000259" key="3">
    <source>
        <dbReference type="Pfam" id="PF13205"/>
    </source>
</evidence>
<feature type="chain" id="PRO_5009514750" description="SbsA Ig-like domain-containing protein" evidence="2">
    <location>
        <begin position="20"/>
        <end position="402"/>
    </location>
</feature>
<accession>A0A1F4U3H6</accession>
<comment type="caution">
    <text evidence="4">The sequence shown here is derived from an EMBL/GenBank/DDBJ whole genome shotgun (WGS) entry which is preliminary data.</text>
</comment>
<protein>
    <recommendedName>
        <fullName evidence="3">SbsA Ig-like domain-containing protein</fullName>
    </recommendedName>
</protein>
<dbReference type="AlphaFoldDB" id="A0A1F4U3H6"/>
<gene>
    <name evidence="4" type="ORF">A2Y85_08290</name>
</gene>
<dbReference type="Pfam" id="PF13205">
    <property type="entry name" value="Big_5"/>
    <property type="match status" value="1"/>
</dbReference>